<dbReference type="RefSeq" id="WP_182490184.1">
    <property type="nucleotide sequence ID" value="NZ_BAAAOV010000013.1"/>
</dbReference>
<dbReference type="InterPro" id="IPR003018">
    <property type="entry name" value="GAF"/>
</dbReference>
<dbReference type="Pfam" id="PF17853">
    <property type="entry name" value="GGDEF_2"/>
    <property type="match status" value="1"/>
</dbReference>
<evidence type="ECO:0000256" key="1">
    <source>
        <dbReference type="ARBA" id="ARBA00006754"/>
    </source>
</evidence>
<dbReference type="AlphaFoldDB" id="A0A839E7Q9"/>
<feature type="domain" description="GAF" evidence="2">
    <location>
        <begin position="38"/>
        <end position="196"/>
    </location>
</feature>
<organism evidence="3 4">
    <name type="scientific">Microcella alkalica</name>
    <dbReference type="NCBI Taxonomy" id="355930"/>
    <lineage>
        <taxon>Bacteria</taxon>
        <taxon>Bacillati</taxon>
        <taxon>Actinomycetota</taxon>
        <taxon>Actinomycetes</taxon>
        <taxon>Micrococcales</taxon>
        <taxon>Microbacteriaceae</taxon>
        <taxon>Microcella</taxon>
    </lineage>
</organism>
<dbReference type="Pfam" id="PF13556">
    <property type="entry name" value="HTH_30"/>
    <property type="match status" value="1"/>
</dbReference>
<reference evidence="3 4" key="1">
    <citation type="submission" date="2020-07" db="EMBL/GenBank/DDBJ databases">
        <title>Sequencing the genomes of 1000 actinobacteria strains.</title>
        <authorList>
            <person name="Klenk H.-P."/>
        </authorList>
    </citation>
    <scope>NUCLEOTIDE SEQUENCE [LARGE SCALE GENOMIC DNA]</scope>
    <source>
        <strain evidence="3 4">DSM 19663</strain>
    </source>
</reference>
<evidence type="ECO:0000313" key="4">
    <source>
        <dbReference type="Proteomes" id="UP000585905"/>
    </source>
</evidence>
<comment type="caution">
    <text evidence="3">The sequence shown here is derived from an EMBL/GenBank/DDBJ whole genome shotgun (WGS) entry which is preliminary data.</text>
</comment>
<proteinExistence type="inferred from homology"/>
<dbReference type="SMART" id="SM00065">
    <property type="entry name" value="GAF"/>
    <property type="match status" value="2"/>
</dbReference>
<dbReference type="InterPro" id="IPR041522">
    <property type="entry name" value="CdaR_GGDEF"/>
</dbReference>
<keyword evidence="4" id="KW-1185">Reference proteome</keyword>
<protein>
    <submittedName>
        <fullName evidence="3">GAF domain-containing protein</fullName>
    </submittedName>
</protein>
<evidence type="ECO:0000259" key="2">
    <source>
        <dbReference type="SMART" id="SM00065"/>
    </source>
</evidence>
<name>A0A839E7Q9_9MICO</name>
<gene>
    <name evidence="3" type="ORF">FHX53_000911</name>
</gene>
<sequence length="621" mass="66835">MNTNGPVAVQGALPNAEGGREWAIAGVEVARSGYLENSIPSVVSQVAERARKLLGMDMCAVMLPDSTQSRLMVAGSAGLSGQYIEHLHADHPLTVDRSGTSTPSPSVEAFVSGRTVDVPDISRSEGMVNWRELALAEGYASLIATPLREGDRTNGVLVGYSRAPRHFPDEQVNLLEMFAVHAGATIKAAHTREELQATIDKLHAANAVLRRQRRNLELVDHQHRRLLQVMANDVGISGVVSMLAELLNCSVTVEDTDGKVVATATSGIYVSPPHRAEREVPTAAELLANVLSKRSGAAEFPSLDGEGASFWVTPVTLQNEVVALLWVGRPRFQLDDVGRLGLEGFALAVALEISNQRNVAQRSFRLSKDLVADMLVETTPADRAALLKRAAALGYDLAANHTIVVLRQDPSAGADGLRHGLGDTAAGVVREISPGTLVGTTGDDVVLLVPSEGSLSAEEVVEVIRADHRRRNPDRSASALVWGDVSHIAEVAAAYRAAHGAFDLLARRKPDTVSRIGDLGVAALLLSHGDPKALSQFADRLLGPLDDIDPRRAEELVDTLTVWLREDRSTSRAAERLLVHVNTVGYRLRALEDRLENSLHDNSFLVDLQMALAIRRINAQS</sequence>
<dbReference type="EMBL" id="JACGWX010000002">
    <property type="protein sequence ID" value="MBA8847326.1"/>
    <property type="molecule type" value="Genomic_DNA"/>
</dbReference>
<dbReference type="InterPro" id="IPR042070">
    <property type="entry name" value="PucR_C-HTH_sf"/>
</dbReference>
<dbReference type="Gene3D" id="1.10.10.2840">
    <property type="entry name" value="PucR C-terminal helix-turn-helix domain"/>
    <property type="match status" value="1"/>
</dbReference>
<comment type="similarity">
    <text evidence="1">Belongs to the CdaR family.</text>
</comment>
<dbReference type="Gene3D" id="3.30.450.40">
    <property type="match status" value="1"/>
</dbReference>
<dbReference type="InterPro" id="IPR051448">
    <property type="entry name" value="CdaR-like_regulators"/>
</dbReference>
<dbReference type="InterPro" id="IPR029016">
    <property type="entry name" value="GAF-like_dom_sf"/>
</dbReference>
<dbReference type="SUPFAM" id="SSF55781">
    <property type="entry name" value="GAF domain-like"/>
    <property type="match status" value="1"/>
</dbReference>
<dbReference type="Pfam" id="PF01590">
    <property type="entry name" value="GAF"/>
    <property type="match status" value="1"/>
</dbReference>
<dbReference type="Proteomes" id="UP000585905">
    <property type="component" value="Unassembled WGS sequence"/>
</dbReference>
<evidence type="ECO:0000313" key="3">
    <source>
        <dbReference type="EMBL" id="MBA8847326.1"/>
    </source>
</evidence>
<dbReference type="PANTHER" id="PTHR33744">
    <property type="entry name" value="CARBOHYDRATE DIACID REGULATOR"/>
    <property type="match status" value="1"/>
</dbReference>
<dbReference type="InterPro" id="IPR025736">
    <property type="entry name" value="PucR_C-HTH_dom"/>
</dbReference>
<dbReference type="PANTHER" id="PTHR33744:SF1">
    <property type="entry name" value="DNA-BINDING TRANSCRIPTIONAL ACTIVATOR ADER"/>
    <property type="match status" value="1"/>
</dbReference>
<accession>A0A839E7Q9</accession>
<feature type="domain" description="GAF" evidence="2">
    <location>
        <begin position="222"/>
        <end position="363"/>
    </location>
</feature>